<feature type="region of interest" description="Disordered" evidence="11">
    <location>
        <begin position="680"/>
        <end position="714"/>
    </location>
</feature>
<feature type="compositionally biased region" description="Basic and acidic residues" evidence="11">
    <location>
        <begin position="1"/>
        <end position="10"/>
    </location>
</feature>
<dbReference type="CDD" id="cd09927">
    <property type="entry name" value="SH2_Tensin_like"/>
    <property type="match status" value="1"/>
</dbReference>
<keyword evidence="6" id="KW-0904">Protein phosphatase</keyword>
<dbReference type="PROSITE" id="PS50001">
    <property type="entry name" value="SH2"/>
    <property type="match status" value="1"/>
</dbReference>
<comment type="similarity">
    <text evidence="3">Belongs to the PTEN phosphatase protein family.</text>
</comment>
<dbReference type="Gene3D" id="3.30.505.10">
    <property type="entry name" value="SH2 domain"/>
    <property type="match status" value="1"/>
</dbReference>
<dbReference type="FunFam" id="2.30.29.30:FF:000039">
    <property type="entry name" value="Tensin 1"/>
    <property type="match status" value="1"/>
</dbReference>
<evidence type="ECO:0000256" key="2">
    <source>
        <dbReference type="ARBA" id="ARBA00004316"/>
    </source>
</evidence>
<dbReference type="InterPro" id="IPR013625">
    <property type="entry name" value="PTB"/>
</dbReference>
<dbReference type="GO" id="GO:0042995">
    <property type="term" value="C:cell projection"/>
    <property type="evidence" value="ECO:0007669"/>
    <property type="project" value="UniProtKB-SubCell"/>
</dbReference>
<evidence type="ECO:0000256" key="1">
    <source>
        <dbReference type="ARBA" id="ARBA00004246"/>
    </source>
</evidence>
<feature type="region of interest" description="Disordered" evidence="11">
    <location>
        <begin position="404"/>
        <end position="483"/>
    </location>
</feature>
<dbReference type="GO" id="GO:0005925">
    <property type="term" value="C:focal adhesion"/>
    <property type="evidence" value="ECO:0007669"/>
    <property type="project" value="UniProtKB-SubCell"/>
</dbReference>
<dbReference type="InterPro" id="IPR006020">
    <property type="entry name" value="PTB/PI_dom"/>
</dbReference>
<dbReference type="PANTHER" id="PTHR45734:SF5">
    <property type="entry name" value="TENSIN-3"/>
    <property type="match status" value="1"/>
</dbReference>
<feature type="region of interest" description="Disordered" evidence="11">
    <location>
        <begin position="972"/>
        <end position="1070"/>
    </location>
</feature>
<reference evidence="17" key="1">
    <citation type="submission" date="2023-07" db="EMBL/GenBank/DDBJ databases">
        <title>Chromosome-level Genome Assembly of Striped Snakehead (Channa striata).</title>
        <authorList>
            <person name="Liu H."/>
        </authorList>
    </citation>
    <scope>NUCLEOTIDE SEQUENCE</scope>
    <source>
        <strain evidence="17">Gz</strain>
        <tissue evidence="17">Muscle</tissue>
    </source>
</reference>
<evidence type="ECO:0000256" key="9">
    <source>
        <dbReference type="ARBA" id="ARBA00023273"/>
    </source>
</evidence>
<dbReference type="InterPro" id="IPR000387">
    <property type="entry name" value="Tyr_Pase_dom"/>
</dbReference>
<feature type="compositionally biased region" description="Low complexity" evidence="11">
    <location>
        <begin position="444"/>
        <end position="472"/>
    </location>
</feature>
<feature type="region of interest" description="Disordered" evidence="11">
    <location>
        <begin position="859"/>
        <end position="884"/>
    </location>
</feature>
<organism evidence="17 18">
    <name type="scientific">Channa striata</name>
    <name type="common">Snakehead murrel</name>
    <name type="synonym">Ophicephalus striatus</name>
    <dbReference type="NCBI Taxonomy" id="64152"/>
    <lineage>
        <taxon>Eukaryota</taxon>
        <taxon>Metazoa</taxon>
        <taxon>Chordata</taxon>
        <taxon>Craniata</taxon>
        <taxon>Vertebrata</taxon>
        <taxon>Euteleostomi</taxon>
        <taxon>Actinopterygii</taxon>
        <taxon>Neopterygii</taxon>
        <taxon>Teleostei</taxon>
        <taxon>Neoteleostei</taxon>
        <taxon>Acanthomorphata</taxon>
        <taxon>Anabantaria</taxon>
        <taxon>Anabantiformes</taxon>
        <taxon>Channoidei</taxon>
        <taxon>Channidae</taxon>
        <taxon>Channa</taxon>
    </lineage>
</organism>
<evidence type="ECO:0000259" key="16">
    <source>
        <dbReference type="PROSITE" id="PS51182"/>
    </source>
</evidence>
<dbReference type="InterPro" id="IPR011993">
    <property type="entry name" value="PH-like_dom_sf"/>
</dbReference>
<comment type="subcellular location">
    <subcellularLocation>
        <location evidence="1">Cell junction</location>
        <location evidence="1">Focal adhesion</location>
    </subcellularLocation>
    <subcellularLocation>
        <location evidence="2">Cell projection</location>
    </subcellularLocation>
</comment>
<dbReference type="InterPro" id="IPR029021">
    <property type="entry name" value="Prot-tyrosine_phosphatase-like"/>
</dbReference>
<evidence type="ECO:0000256" key="4">
    <source>
        <dbReference type="ARBA" id="ARBA00022553"/>
    </source>
</evidence>
<evidence type="ECO:0000259" key="15">
    <source>
        <dbReference type="PROSITE" id="PS51181"/>
    </source>
</evidence>
<comment type="caution">
    <text evidence="17">The sequence shown here is derived from an EMBL/GenBank/DDBJ whole genome shotgun (WGS) entry which is preliminary data.</text>
</comment>
<evidence type="ECO:0000256" key="5">
    <source>
        <dbReference type="ARBA" id="ARBA00022801"/>
    </source>
</evidence>
<dbReference type="PROSITE" id="PS51181">
    <property type="entry name" value="PPASE_TENSIN"/>
    <property type="match status" value="1"/>
</dbReference>
<feature type="compositionally biased region" description="Polar residues" evidence="11">
    <location>
        <begin position="473"/>
        <end position="483"/>
    </location>
</feature>
<dbReference type="SUPFAM" id="SSF50729">
    <property type="entry name" value="PH domain-like"/>
    <property type="match status" value="1"/>
</dbReference>
<dbReference type="PROSITE" id="PS51182">
    <property type="entry name" value="C2_TENSIN"/>
    <property type="match status" value="1"/>
</dbReference>
<feature type="domain" description="C2 tensin-type" evidence="16">
    <location>
        <begin position="236"/>
        <end position="362"/>
    </location>
</feature>
<evidence type="ECO:0000259" key="12">
    <source>
        <dbReference type="PROSITE" id="PS01179"/>
    </source>
</evidence>
<dbReference type="Pfam" id="PF00017">
    <property type="entry name" value="SH2"/>
    <property type="match status" value="1"/>
</dbReference>
<dbReference type="SUPFAM" id="SSF55550">
    <property type="entry name" value="SH2 domain"/>
    <property type="match status" value="1"/>
</dbReference>
<feature type="domain" description="PID" evidence="12">
    <location>
        <begin position="1259"/>
        <end position="1384"/>
    </location>
</feature>
<evidence type="ECO:0000256" key="3">
    <source>
        <dbReference type="ARBA" id="ARBA00007881"/>
    </source>
</evidence>
<evidence type="ECO:0000256" key="7">
    <source>
        <dbReference type="ARBA" id="ARBA00022949"/>
    </source>
</evidence>
<gene>
    <name evidence="17" type="ORF">Q5P01_022520</name>
</gene>
<evidence type="ECO:0000256" key="11">
    <source>
        <dbReference type="SAM" id="MobiDB-lite"/>
    </source>
</evidence>
<feature type="compositionally biased region" description="Basic and acidic residues" evidence="11">
    <location>
        <begin position="1041"/>
        <end position="1054"/>
    </location>
</feature>
<proteinExistence type="inferred from homology"/>
<dbReference type="InterPro" id="IPR003595">
    <property type="entry name" value="Tyr_Pase_cat"/>
</dbReference>
<keyword evidence="4" id="KW-0597">Phosphoprotein</keyword>
<keyword evidence="18" id="KW-1185">Reference proteome</keyword>
<dbReference type="InterPro" id="IPR035012">
    <property type="entry name" value="Tensin-like_SH2"/>
</dbReference>
<keyword evidence="8 10" id="KW-0727">SH2 domain</keyword>
<accession>A0AA88IWB5</accession>
<sequence>MILEERGAERRVHRGQGDPASERIPAEENDGVRTRESDSQREPEAERRSKVSLEKDVAKFRMEEGYELDLTYITERIIAVSFPRGCSEEIYAHNLKDVTRMLRSKHADNYLIINLSERRHDLSKMNPKTLDTGWPDLHAPPLDKICTICKAMESWLNADPLHVVVIHCKGGKGRIGVVISSFVHFTDVSASADQALDRFAMRKYYDDKVSALMTPSQKRYVWILSSLLSGSMKINASPLFLHCVIVHGIPNFDATGVCRPYIKVYQGMQAVYSSGVYHIGPGHRDRVCITLEPAQLLKGDIMIKCYHKSDLTSEREVIFRLQFHTGAVQGYNLMFEKEDMENANKDSRFPDYGKVELVFSDGPERISGANRWQNGADVIVDYNTADPLTRWDSYQNIFDGEAPRFQGLTQDKAANKRSPSGGEATLGRGARTTTSSPDHSDHALSVSSDSGLSSTSLWADRPTPVTTAPTTTLKANQGPSQQEKVQLKRLLSGFGLEDPSLVEMDDQGPRVGIQQIVPAQVHINGNPRPRERETDILDDEVITGHDLRSVDSLGTLSSSCHKSSQNSLLSDGFGSPGGEEQPSHHHLHHPAPPPMEEYERAFPDPRNICLSSRSNSVASCSPGSAPVPKHHVYRQGSYSTQSWVRQQQMVTAQQFIYMPDDGNDAEGYPGNKRRNFSPKAGLPAELQGPTGDTSVDATHKEPATINNNNNNKRDEEFKSLTKDIDNSIDQLNQLIMDLDPTFMPVSSRKSSIKGNGGTHVNGSVGKCSNGINLRFDDNNSAPLTNTQQTAVQSSEVRVGVTQSQSHQGCDVVDHPGFCSSGWAGIEEFRGQRTYSPCVPQSQHSMLFRTDSADYRAQGPEMDSGVEARSDVTPPTPAFPISPPTPYVKNMSEVTHFRPAPNVQSYGDYRTNHEPQGYSEMTSHSGVDGLSDSSISCHRTLSATHSVSMVGTLQRADSSVTQSWPEHPILSHHSSLSSYPSVRQPAGHSLSLDYGHPSPPLHHGHIHPAPNAHSSPLSSQRSRMARYAFNRSPAQSFEEQDDPRLEKKRASDGEHSLGTASPALSGFSSPHSGSSLSIPFPNVLPDLSAQVPGPPSPLPDVLANKQVTVKFVQDTSKFWYKPDISRDQAISVLKDKEPGCFIVRDSHSFRGAYGLAMKVATPPPSVLQQTKKGGDLSNELVRHFLIECTQKGVRLKGCPNEPYFGSLTALVCQHSITPLALPCKLIIPDKDPLEDVVENTSQSVTNSAAELLKQGAACNVWYLGSVEMESLTGSQAIQKATTMTLSSNSPPVSTVVHFKVSSQGITLTDNQRKLFFRRHYNVNTVIFCALDPQDRKWKRDGCPSAKIFGFVARKTGTSMDNICHLFAEHDPEQPASAIVNFVSKVMIGSQKSK</sequence>
<dbReference type="SMART" id="SM00252">
    <property type="entry name" value="SH2"/>
    <property type="match status" value="1"/>
</dbReference>
<dbReference type="InterPro" id="IPR014020">
    <property type="entry name" value="Tensin_C2-dom"/>
</dbReference>
<dbReference type="SUPFAM" id="SSF52799">
    <property type="entry name" value="(Phosphotyrosine protein) phosphatases II"/>
    <property type="match status" value="1"/>
</dbReference>
<dbReference type="Proteomes" id="UP001187415">
    <property type="component" value="Unassembled WGS sequence"/>
</dbReference>
<dbReference type="SUPFAM" id="SSF49562">
    <property type="entry name" value="C2 domain (Calcium/lipid-binding domain, CaLB)"/>
    <property type="match status" value="1"/>
</dbReference>
<dbReference type="Gene3D" id="2.60.40.1110">
    <property type="match status" value="1"/>
</dbReference>
<evidence type="ECO:0000256" key="6">
    <source>
        <dbReference type="ARBA" id="ARBA00022912"/>
    </source>
</evidence>
<dbReference type="PANTHER" id="PTHR45734">
    <property type="entry name" value="TENSIN"/>
    <property type="match status" value="1"/>
</dbReference>
<dbReference type="InterPro" id="IPR036860">
    <property type="entry name" value="SH2_dom_sf"/>
</dbReference>
<feature type="domain" description="Phosphatase tensin-type" evidence="15">
    <location>
        <begin position="59"/>
        <end position="231"/>
    </location>
</feature>
<dbReference type="PROSITE" id="PS01179">
    <property type="entry name" value="PID"/>
    <property type="match status" value="1"/>
</dbReference>
<dbReference type="InterPro" id="IPR051484">
    <property type="entry name" value="Tensin_PTEN_phosphatase"/>
</dbReference>
<dbReference type="SMART" id="SM00462">
    <property type="entry name" value="PTB"/>
    <property type="match status" value="1"/>
</dbReference>
<feature type="domain" description="SH2" evidence="13">
    <location>
        <begin position="1118"/>
        <end position="1228"/>
    </location>
</feature>
<evidence type="ECO:0008006" key="19">
    <source>
        <dbReference type="Google" id="ProtNLM"/>
    </source>
</evidence>
<dbReference type="Pfam" id="PF08416">
    <property type="entry name" value="PTB"/>
    <property type="match status" value="1"/>
</dbReference>
<protein>
    <recommendedName>
        <fullName evidence="19">Tensin 3</fullName>
    </recommendedName>
</protein>
<feature type="compositionally biased region" description="Pro residues" evidence="11">
    <location>
        <begin position="873"/>
        <end position="884"/>
    </location>
</feature>
<feature type="compositionally biased region" description="Polar residues" evidence="11">
    <location>
        <begin position="1011"/>
        <end position="1021"/>
    </location>
</feature>
<feature type="domain" description="Tyrosine specific protein phosphatases" evidence="14">
    <location>
        <begin position="164"/>
        <end position="203"/>
    </location>
</feature>
<dbReference type="PROSITE" id="PS50056">
    <property type="entry name" value="TYR_PHOSPHATASE_2"/>
    <property type="match status" value="1"/>
</dbReference>
<feature type="region of interest" description="Disordered" evidence="11">
    <location>
        <begin position="1"/>
        <end position="50"/>
    </location>
</feature>
<keyword evidence="9" id="KW-0966">Cell projection</keyword>
<feature type="compositionally biased region" description="Polar residues" evidence="11">
    <location>
        <begin position="918"/>
        <end position="930"/>
    </location>
</feature>
<dbReference type="Pfam" id="PF10409">
    <property type="entry name" value="PTEN_C2"/>
    <property type="match status" value="1"/>
</dbReference>
<dbReference type="SMART" id="SM01326">
    <property type="entry name" value="PTEN_C2"/>
    <property type="match status" value="1"/>
</dbReference>
<evidence type="ECO:0000313" key="18">
    <source>
        <dbReference type="Proteomes" id="UP001187415"/>
    </source>
</evidence>
<dbReference type="Gene3D" id="3.90.190.10">
    <property type="entry name" value="Protein tyrosine phosphatase superfamily"/>
    <property type="match status" value="1"/>
</dbReference>
<dbReference type="CDD" id="cd01213">
    <property type="entry name" value="PTB_tensin"/>
    <property type="match status" value="1"/>
</dbReference>
<dbReference type="EMBL" id="JAUPFM010000018">
    <property type="protein sequence ID" value="KAK2822455.1"/>
    <property type="molecule type" value="Genomic_DNA"/>
</dbReference>
<dbReference type="SMART" id="SM00404">
    <property type="entry name" value="PTPc_motif"/>
    <property type="match status" value="1"/>
</dbReference>
<feature type="compositionally biased region" description="Basic and acidic residues" evidence="11">
    <location>
        <begin position="20"/>
        <end position="50"/>
    </location>
</feature>
<dbReference type="GO" id="GO:0004721">
    <property type="term" value="F:phosphoprotein phosphatase activity"/>
    <property type="evidence" value="ECO:0007669"/>
    <property type="project" value="UniProtKB-KW"/>
</dbReference>
<feature type="region of interest" description="Disordered" evidence="11">
    <location>
        <begin position="556"/>
        <end position="600"/>
    </location>
</feature>
<evidence type="ECO:0000259" key="14">
    <source>
        <dbReference type="PROSITE" id="PS50056"/>
    </source>
</evidence>
<feature type="compositionally biased region" description="Polar residues" evidence="11">
    <location>
        <begin position="556"/>
        <end position="569"/>
    </location>
</feature>
<dbReference type="InterPro" id="IPR033929">
    <property type="entry name" value="Tensin_PTB"/>
</dbReference>
<keyword evidence="5" id="KW-0378">Hydrolase</keyword>
<evidence type="ECO:0000313" key="17">
    <source>
        <dbReference type="EMBL" id="KAK2822455.1"/>
    </source>
</evidence>
<evidence type="ECO:0000256" key="10">
    <source>
        <dbReference type="PROSITE-ProRule" id="PRU00191"/>
    </source>
</evidence>
<feature type="region of interest" description="Disordered" evidence="11">
    <location>
        <begin position="910"/>
        <end position="930"/>
    </location>
</feature>
<dbReference type="InterPro" id="IPR035892">
    <property type="entry name" value="C2_domain_sf"/>
</dbReference>
<dbReference type="FunFam" id="3.90.190.10:FF:000010">
    <property type="entry name" value="tensin-1 isoform X2"/>
    <property type="match status" value="1"/>
</dbReference>
<evidence type="ECO:0000259" key="13">
    <source>
        <dbReference type="PROSITE" id="PS50001"/>
    </source>
</evidence>
<dbReference type="Gene3D" id="2.30.29.30">
    <property type="entry name" value="Pleckstrin-homology domain (PH domain)/Phosphotyrosine-binding domain (PTB)"/>
    <property type="match status" value="1"/>
</dbReference>
<keyword evidence="7" id="KW-0965">Cell junction</keyword>
<dbReference type="FunFam" id="3.30.505.10:FF:000002">
    <property type="entry name" value="Tensin 1"/>
    <property type="match status" value="1"/>
</dbReference>
<evidence type="ECO:0000256" key="8">
    <source>
        <dbReference type="ARBA" id="ARBA00022999"/>
    </source>
</evidence>
<dbReference type="InterPro" id="IPR029023">
    <property type="entry name" value="Tensin_phosphatase"/>
</dbReference>
<name>A0AA88IWB5_CHASR</name>
<dbReference type="InterPro" id="IPR000980">
    <property type="entry name" value="SH2"/>
</dbReference>